<dbReference type="GeneID" id="27702513"/>
<reference evidence="5" key="1">
    <citation type="submission" date="2015-01" db="EMBL/GenBank/DDBJ databases">
        <title>The Genome Sequence of Cladophialophora bantiana CBS 173.52.</title>
        <authorList>
            <consortium name="The Broad Institute Genomics Platform"/>
            <person name="Cuomo C."/>
            <person name="de Hoog S."/>
            <person name="Gorbushina A."/>
            <person name="Stielow B."/>
            <person name="Teixiera M."/>
            <person name="Abouelleil A."/>
            <person name="Chapman S.B."/>
            <person name="Priest M."/>
            <person name="Young S.K."/>
            <person name="Wortman J."/>
            <person name="Nusbaum C."/>
            <person name="Birren B."/>
        </authorList>
    </citation>
    <scope>NUCLEOTIDE SEQUENCE [LARGE SCALE GENOMIC DNA]</scope>
    <source>
        <strain evidence="5">CBS 173.52</strain>
    </source>
</reference>
<dbReference type="VEuPathDB" id="FungiDB:Z519_09585"/>
<dbReference type="GO" id="GO:0008081">
    <property type="term" value="F:phosphoric diester hydrolase activity"/>
    <property type="evidence" value="ECO:0007669"/>
    <property type="project" value="InterPro"/>
</dbReference>
<keyword evidence="4" id="KW-0812">Transmembrane</keyword>
<evidence type="ECO:0000256" key="4">
    <source>
        <dbReference type="SAM" id="Phobius"/>
    </source>
</evidence>
<dbReference type="AlphaFoldDB" id="A0A0D2HY00"/>
<dbReference type="PANTHER" id="PTHR31571">
    <property type="entry name" value="ALTERED INHERITANCE OF MITOCHONDRIA PROTEIN 6"/>
    <property type="match status" value="1"/>
</dbReference>
<dbReference type="InterPro" id="IPR051236">
    <property type="entry name" value="HAT_RTT109-like"/>
</dbReference>
<keyword evidence="4" id="KW-0472">Membrane</keyword>
<evidence type="ECO:0000313" key="5">
    <source>
        <dbReference type="EMBL" id="KIW89429.1"/>
    </source>
</evidence>
<organism evidence="5 6">
    <name type="scientific">Cladophialophora bantiana (strain ATCC 10958 / CBS 173.52 / CDC B-1940 / NIH 8579)</name>
    <name type="common">Xylohypha bantiana</name>
    <dbReference type="NCBI Taxonomy" id="1442370"/>
    <lineage>
        <taxon>Eukaryota</taxon>
        <taxon>Fungi</taxon>
        <taxon>Dikarya</taxon>
        <taxon>Ascomycota</taxon>
        <taxon>Pezizomycotina</taxon>
        <taxon>Eurotiomycetes</taxon>
        <taxon>Chaetothyriomycetidae</taxon>
        <taxon>Chaetothyriales</taxon>
        <taxon>Herpotrichiellaceae</taxon>
        <taxon>Cladophialophora</taxon>
    </lineage>
</organism>
<sequence>MAATRDNRFLRPGRSFHSPLGKFWQTKSEDREGDVELGAFLPKRPPSWTYENDDDQLAASESDAKGMSRRYHSRRLADRSRTATSSALTKSRSSASAPTTSSRHKYQRFRSRTFFRLWFLTKTTLMTLGLLQCVVFICSILEALFPDDLDLVSGPLKASFLSPNTPDASWNSNLDVLTADVQPFMCHSHNDYWRREPLYSAIHVGCTGVEADVWLFGDELYVAHRTSGIRPNRTLDTLYLDPLKEILDHKNMIPDLLGPGDVINPPRFGVFDTKPRQSLVLLVDFKNKPDEIWNRVDALLAPFRDRRYLTYFNGSDVVSGPLTIVVSGDAPFNRVIENSTYRDIFFDAPLHDLDSLPGIPFLSPPPAASNIHVDDISPSTEPLSQPPADPLSSYSLYNSYYASTSFRRSIGYPFHSSLTQPQLDKIRRQIRAAHARGLKVRYWSIPPWPIGLRDYLWRVLVREGVDYLSVDDIEDVRRKDWGPRKGGWGKKWWR</sequence>
<dbReference type="Proteomes" id="UP000053789">
    <property type="component" value="Unassembled WGS sequence"/>
</dbReference>
<evidence type="ECO:0000256" key="2">
    <source>
        <dbReference type="ARBA" id="ARBA00014286"/>
    </source>
</evidence>
<protein>
    <recommendedName>
        <fullName evidence="2">Altered inheritance of mitochondria protein 6</fullName>
    </recommendedName>
</protein>
<keyword evidence="4" id="KW-1133">Transmembrane helix</keyword>
<dbReference type="GO" id="GO:0006629">
    <property type="term" value="P:lipid metabolic process"/>
    <property type="evidence" value="ECO:0007669"/>
    <property type="project" value="InterPro"/>
</dbReference>
<dbReference type="RefSeq" id="XP_016616098.1">
    <property type="nucleotide sequence ID" value="XM_016767306.1"/>
</dbReference>
<dbReference type="SUPFAM" id="SSF51695">
    <property type="entry name" value="PLC-like phosphodiesterases"/>
    <property type="match status" value="1"/>
</dbReference>
<dbReference type="HOGENOM" id="CLU_031561_2_0_1"/>
<name>A0A0D2HY00_CLAB1</name>
<dbReference type="InterPro" id="IPR017946">
    <property type="entry name" value="PLC-like_Pdiesterase_TIM-brl"/>
</dbReference>
<feature type="transmembrane region" description="Helical" evidence="4">
    <location>
        <begin position="113"/>
        <end position="137"/>
    </location>
</feature>
<evidence type="ECO:0000256" key="1">
    <source>
        <dbReference type="ARBA" id="ARBA00008858"/>
    </source>
</evidence>
<feature type="compositionally biased region" description="Low complexity" evidence="3">
    <location>
        <begin position="82"/>
        <end position="101"/>
    </location>
</feature>
<feature type="region of interest" description="Disordered" evidence="3">
    <location>
        <begin position="1"/>
        <end position="22"/>
    </location>
</feature>
<dbReference type="EMBL" id="KN846995">
    <property type="protein sequence ID" value="KIW89429.1"/>
    <property type="molecule type" value="Genomic_DNA"/>
</dbReference>
<accession>A0A0D2HY00</accession>
<evidence type="ECO:0000313" key="6">
    <source>
        <dbReference type="Proteomes" id="UP000053789"/>
    </source>
</evidence>
<proteinExistence type="inferred from homology"/>
<gene>
    <name evidence="5" type="ORF">Z519_09585</name>
</gene>
<evidence type="ECO:0000256" key="3">
    <source>
        <dbReference type="SAM" id="MobiDB-lite"/>
    </source>
</evidence>
<dbReference type="PANTHER" id="PTHR31571:SF1">
    <property type="entry name" value="ALTERED INHERITANCE OF MITOCHONDRIA PROTEIN 6"/>
    <property type="match status" value="1"/>
</dbReference>
<dbReference type="OrthoDB" id="4153866at2759"/>
<keyword evidence="6" id="KW-1185">Reference proteome</keyword>
<comment type="similarity">
    <text evidence="1">Belongs to the AIM6 family.</text>
</comment>
<feature type="region of interest" description="Disordered" evidence="3">
    <location>
        <begin position="46"/>
        <end position="104"/>
    </location>
</feature>